<reference evidence="1 2" key="1">
    <citation type="submission" date="2021-02" db="EMBL/GenBank/DDBJ databases">
        <title>Activity-based single-cell genomes from oceanic crustal fluid captures similar information to metagenomic and metatranscriptomic surveys with orders of magnitude less sampling.</title>
        <authorList>
            <person name="D'Angelo T.S."/>
            <person name="Orcutt B.N."/>
        </authorList>
    </citation>
    <scope>NUCLEOTIDE SEQUENCE [LARGE SCALE GENOMIC DNA]</scope>
    <source>
        <strain evidence="1">AH-315-G02</strain>
    </source>
</reference>
<keyword evidence="2" id="KW-1185">Reference proteome</keyword>
<evidence type="ECO:0000313" key="2">
    <source>
        <dbReference type="Proteomes" id="UP000717534"/>
    </source>
</evidence>
<protein>
    <submittedName>
        <fullName evidence="1">Uncharacterized protein</fullName>
    </submittedName>
</protein>
<comment type="caution">
    <text evidence="1">The sequence shown here is derived from an EMBL/GenBank/DDBJ whole genome shotgun (WGS) entry which is preliminary data.</text>
</comment>
<accession>A0ABS3AUH4</accession>
<evidence type="ECO:0000313" key="1">
    <source>
        <dbReference type="EMBL" id="MBN4068418.1"/>
    </source>
</evidence>
<dbReference type="EMBL" id="JAFITO010000014">
    <property type="protein sequence ID" value="MBN4068418.1"/>
    <property type="molecule type" value="Genomic_DNA"/>
</dbReference>
<gene>
    <name evidence="1" type="ORF">JYU06_02690</name>
</gene>
<sequence>MDYKEIISSCYCGDGGEKLKKAEALISSYGTDLLTKEETIQKQLSIVKGAVLALDTQMIAMELGKTCIACAAAPGGGCCSAYMGHENNDALLLMMNILAGVDVRLVRDDEIECCFLAETGCILLFKPIFCLNYLCSRIQKGSSEKQLRLLEQETGTVLTAQGQLELLIIGFLQSQNR</sequence>
<name>A0ABS3AUH4_9BACT</name>
<dbReference type="Proteomes" id="UP000717534">
    <property type="component" value="Unassembled WGS sequence"/>
</dbReference>
<organism evidence="1 2">
    <name type="scientific">Desulfotalea psychrophila</name>
    <dbReference type="NCBI Taxonomy" id="84980"/>
    <lineage>
        <taxon>Bacteria</taxon>
        <taxon>Pseudomonadati</taxon>
        <taxon>Thermodesulfobacteriota</taxon>
        <taxon>Desulfobulbia</taxon>
        <taxon>Desulfobulbales</taxon>
        <taxon>Desulfocapsaceae</taxon>
        <taxon>Desulfotalea</taxon>
    </lineage>
</organism>
<proteinExistence type="predicted"/>